<protein>
    <submittedName>
        <fullName evidence="2">Uncharacterized protein</fullName>
    </submittedName>
</protein>
<proteinExistence type="predicted"/>
<reference evidence="2" key="1">
    <citation type="submission" date="2014-12" db="EMBL/GenBank/DDBJ databases">
        <title>Insight into the proteome of Arion vulgaris.</title>
        <authorList>
            <person name="Aradska J."/>
            <person name="Bulat T."/>
            <person name="Smidak R."/>
            <person name="Sarate P."/>
            <person name="Gangsoo J."/>
            <person name="Sialana F."/>
            <person name="Bilban M."/>
            <person name="Lubec G."/>
        </authorList>
    </citation>
    <scope>NUCLEOTIDE SEQUENCE</scope>
    <source>
        <tissue evidence="2">Skin</tissue>
    </source>
</reference>
<feature type="region of interest" description="Disordered" evidence="1">
    <location>
        <begin position="28"/>
        <end position="60"/>
    </location>
</feature>
<name>A0A0B7ASG8_9EUPU</name>
<dbReference type="EMBL" id="HACG01036968">
    <property type="protein sequence ID" value="CEK83833.1"/>
    <property type="molecule type" value="Transcribed_RNA"/>
</dbReference>
<dbReference type="AlphaFoldDB" id="A0A0B7ASG8"/>
<gene>
    <name evidence="2" type="primary">ORF139233</name>
</gene>
<organism evidence="2">
    <name type="scientific">Arion vulgaris</name>
    <dbReference type="NCBI Taxonomy" id="1028688"/>
    <lineage>
        <taxon>Eukaryota</taxon>
        <taxon>Metazoa</taxon>
        <taxon>Spiralia</taxon>
        <taxon>Lophotrochozoa</taxon>
        <taxon>Mollusca</taxon>
        <taxon>Gastropoda</taxon>
        <taxon>Heterobranchia</taxon>
        <taxon>Euthyneura</taxon>
        <taxon>Panpulmonata</taxon>
        <taxon>Eupulmonata</taxon>
        <taxon>Stylommatophora</taxon>
        <taxon>Helicina</taxon>
        <taxon>Arionoidea</taxon>
        <taxon>Arionidae</taxon>
        <taxon>Arion</taxon>
    </lineage>
</organism>
<evidence type="ECO:0000313" key="2">
    <source>
        <dbReference type="EMBL" id="CEK83833.1"/>
    </source>
</evidence>
<accession>A0A0B7ASG8</accession>
<sequence>MSWKMKYFVHVKCHGLERTVREGMVPRVRDRKRPRQRWQQDMKETLNMMQEKAGDLARDR</sequence>
<evidence type="ECO:0000256" key="1">
    <source>
        <dbReference type="SAM" id="MobiDB-lite"/>
    </source>
</evidence>